<sequence length="60" mass="7150">MSPTWLHVRIHSSTGFNERYRFLWVELQANLGKMVAGRTRGRLASDFRRTPPIENPYEFR</sequence>
<organism evidence="1">
    <name type="scientific">Cupriavidus necator</name>
    <name type="common">Alcaligenes eutrophus</name>
    <name type="synonym">Ralstonia eutropha</name>
    <dbReference type="NCBI Taxonomy" id="106590"/>
    <lineage>
        <taxon>Bacteria</taxon>
        <taxon>Pseudomonadati</taxon>
        <taxon>Pseudomonadota</taxon>
        <taxon>Betaproteobacteria</taxon>
        <taxon>Burkholderiales</taxon>
        <taxon>Burkholderiaceae</taxon>
        <taxon>Cupriavidus</taxon>
    </lineage>
</organism>
<reference evidence="1" key="1">
    <citation type="submission" date="2016-09" db="EMBL/GenBank/DDBJ databases">
        <authorList>
            <person name="Capua I."/>
            <person name="De Benedictis P."/>
            <person name="Joannis T."/>
            <person name="Lombin L.H."/>
            <person name="Cattoli G."/>
        </authorList>
    </citation>
    <scope>NUCLEOTIDE SEQUENCE</scope>
    <source>
        <strain evidence="1">B9</strain>
    </source>
</reference>
<name>A0A1K0JCL8_CUPNE</name>
<protein>
    <submittedName>
        <fullName evidence="1">Uncharacterized protein</fullName>
    </submittedName>
</protein>
<dbReference type="EMBL" id="FMSH01000277">
    <property type="protein sequence ID" value="SCU76880.1"/>
    <property type="molecule type" value="Genomic_DNA"/>
</dbReference>
<dbReference type="AlphaFoldDB" id="A0A1K0JCL8"/>
<accession>A0A1K0JCL8</accession>
<evidence type="ECO:0000313" key="1">
    <source>
        <dbReference type="EMBL" id="SCU76880.1"/>
    </source>
</evidence>
<gene>
    <name evidence="1" type="ORF">CNECB9_3480037</name>
</gene>
<proteinExistence type="predicted"/>